<keyword evidence="3" id="KW-0378">Hydrolase</keyword>
<keyword evidence="2 5" id="KW-0732">Signal</keyword>
<evidence type="ECO:0000256" key="2">
    <source>
        <dbReference type="ARBA" id="ARBA00022729"/>
    </source>
</evidence>
<dbReference type="PaxDb" id="4565-Traes_7BS_9A4D40A59.1"/>
<feature type="chain" id="PRO_5043180322" description="GDSL esterase/lipase" evidence="5">
    <location>
        <begin position="27"/>
        <end position="394"/>
    </location>
</feature>
<dbReference type="AlphaFoldDB" id="A0A3B6S965"/>
<feature type="signal peptide" evidence="5">
    <location>
        <begin position="1"/>
        <end position="26"/>
    </location>
</feature>
<dbReference type="CDD" id="cd01837">
    <property type="entry name" value="SGNH_plant_lipase_like"/>
    <property type="match status" value="1"/>
</dbReference>
<accession>A0A3B6S965</accession>
<evidence type="ECO:0000256" key="1">
    <source>
        <dbReference type="ARBA" id="ARBA00008668"/>
    </source>
</evidence>
<dbReference type="Gene3D" id="3.40.50.1110">
    <property type="entry name" value="SGNH hydrolase"/>
    <property type="match status" value="1"/>
</dbReference>
<proteinExistence type="inferred from homology"/>
<comment type="similarity">
    <text evidence="1">Belongs to the 'GDSL' lipolytic enzyme family.</text>
</comment>
<dbReference type="EnsemblPlants" id="TraesCS7B02G018200.2">
    <property type="protein sequence ID" value="TraesCS7B02G018200.2"/>
    <property type="gene ID" value="TraesCS7B02G018200"/>
</dbReference>
<dbReference type="SMR" id="A0A3B6S965"/>
<dbReference type="InterPro" id="IPR001087">
    <property type="entry name" value="GDSL"/>
</dbReference>
<organism evidence="6">
    <name type="scientific">Triticum aestivum</name>
    <name type="common">Wheat</name>
    <dbReference type="NCBI Taxonomy" id="4565"/>
    <lineage>
        <taxon>Eukaryota</taxon>
        <taxon>Viridiplantae</taxon>
        <taxon>Streptophyta</taxon>
        <taxon>Embryophyta</taxon>
        <taxon>Tracheophyta</taxon>
        <taxon>Spermatophyta</taxon>
        <taxon>Magnoliopsida</taxon>
        <taxon>Liliopsida</taxon>
        <taxon>Poales</taxon>
        <taxon>Poaceae</taxon>
        <taxon>BOP clade</taxon>
        <taxon>Pooideae</taxon>
        <taxon>Triticodae</taxon>
        <taxon>Triticeae</taxon>
        <taxon>Triticinae</taxon>
        <taxon>Triticum</taxon>
    </lineage>
</organism>
<evidence type="ECO:0000256" key="3">
    <source>
        <dbReference type="ARBA" id="ARBA00022801"/>
    </source>
</evidence>
<name>A0A3B6S965_WHEAT</name>
<keyword evidence="7" id="KW-1185">Reference proteome</keyword>
<dbReference type="Pfam" id="PF00657">
    <property type="entry name" value="Lipase_GDSL"/>
    <property type="match status" value="1"/>
</dbReference>
<dbReference type="PANTHER" id="PTHR22835:SF476">
    <property type="entry name" value="OS06G0160200 PROTEIN"/>
    <property type="match status" value="1"/>
</dbReference>
<evidence type="ECO:0000313" key="6">
    <source>
        <dbReference type="EnsemblPlants" id="TraesCS7B02G018200.2"/>
    </source>
</evidence>
<dbReference type="SUPFAM" id="SSF52266">
    <property type="entry name" value="SGNH hydrolase"/>
    <property type="match status" value="1"/>
</dbReference>
<dbReference type="OrthoDB" id="1600564at2759"/>
<dbReference type="InterPro" id="IPR036514">
    <property type="entry name" value="SGNH_hydro_sf"/>
</dbReference>
<dbReference type="GO" id="GO:0016788">
    <property type="term" value="F:hydrolase activity, acting on ester bonds"/>
    <property type="evidence" value="ECO:0007669"/>
    <property type="project" value="InterPro"/>
</dbReference>
<protein>
    <recommendedName>
        <fullName evidence="8">GDSL esterase/lipase</fullName>
    </recommendedName>
</protein>
<gene>
    <name evidence="6" type="primary">LOC123156019</name>
</gene>
<dbReference type="InterPro" id="IPR035669">
    <property type="entry name" value="SGNH_plant_lipase-like"/>
</dbReference>
<dbReference type="STRING" id="4565.A0A3B6S965"/>
<evidence type="ECO:0000313" key="7">
    <source>
        <dbReference type="Proteomes" id="UP000019116"/>
    </source>
</evidence>
<reference evidence="6" key="2">
    <citation type="submission" date="2018-10" db="UniProtKB">
        <authorList>
            <consortium name="EnsemblPlants"/>
        </authorList>
    </citation>
    <scope>IDENTIFICATION</scope>
</reference>
<dbReference type="Gramene" id="TraesCS7B03G0046800.1">
    <property type="protein sequence ID" value="TraesCS7B03G0046800.1.CDS"/>
    <property type="gene ID" value="TraesCS7B03G0046800"/>
</dbReference>
<reference evidence="6" key="1">
    <citation type="submission" date="2018-08" db="EMBL/GenBank/DDBJ databases">
        <authorList>
            <person name="Rossello M."/>
        </authorList>
    </citation>
    <scope>NUCLEOTIDE SEQUENCE [LARGE SCALE GENOMIC DNA]</scope>
    <source>
        <strain evidence="6">cv. Chinese Spring</strain>
    </source>
</reference>
<dbReference type="PANTHER" id="PTHR22835">
    <property type="entry name" value="ZINC FINGER FYVE DOMAIN CONTAINING PROTEIN"/>
    <property type="match status" value="1"/>
</dbReference>
<dbReference type="Gramene" id="TraesCS7B02G018200.2">
    <property type="protein sequence ID" value="TraesCS7B02G018200.2"/>
    <property type="gene ID" value="TraesCS7B02G018200"/>
</dbReference>
<keyword evidence="4" id="KW-0325">Glycoprotein</keyword>
<sequence length="394" mass="42460">MRIASAWQLLLPAVLCCCCCIDGAAGQGWRCRFPAVFNFGDSNSDTGGFWAAFPAQPPPFGVTYFGRPAGRASDGRLVIDFIAQAMGLPLLSPYLRSVGSDFRHGANFATLASTALLPNTSLFVTGISPFSLAIQLRQMKELSNRAIASGATSGKKINLLTRQLPPPDIFGNSLYTIDIGQNDFTSNLGSQSIGSVKRTLPSVISQISWAIQDLHSIGARKFMVFNMAPIGCYPAFLVELPHSSNDLDEYGCMASYNSAVVYYNELLNNSLAEVRKTLQNASIVYVDKYSAMLELFRHPEDHGGWVMISGLKYGTKACCGYGGGAYNFDPDLYCGTSKIVKGNIASATACGDPQNYVSWDGIHATEAANNIIASALMSGYYSYPPSDLSKLCRP</sequence>
<dbReference type="Proteomes" id="UP000019116">
    <property type="component" value="Chromosome 7B"/>
</dbReference>
<evidence type="ECO:0008006" key="8">
    <source>
        <dbReference type="Google" id="ProtNLM"/>
    </source>
</evidence>
<evidence type="ECO:0000256" key="5">
    <source>
        <dbReference type="SAM" id="SignalP"/>
    </source>
</evidence>
<evidence type="ECO:0000256" key="4">
    <source>
        <dbReference type="ARBA" id="ARBA00023180"/>
    </source>
</evidence>